<dbReference type="CDD" id="cd00190">
    <property type="entry name" value="Tryp_SPc"/>
    <property type="match status" value="1"/>
</dbReference>
<evidence type="ECO:0000256" key="6">
    <source>
        <dbReference type="RuleBase" id="RU363034"/>
    </source>
</evidence>
<proteinExistence type="predicted"/>
<keyword evidence="6 8" id="KW-0645">Protease</keyword>
<keyword evidence="4" id="KW-1015">Disulfide bond</keyword>
<dbReference type="FunFam" id="2.40.10.10:FF:000054">
    <property type="entry name" value="Complement C1r subcomponent"/>
    <property type="match status" value="1"/>
</dbReference>
<dbReference type="PANTHER" id="PTHR24258:SF136">
    <property type="entry name" value="GH06673P-RELATED"/>
    <property type="match status" value="1"/>
</dbReference>
<dbReference type="GO" id="GO:0004252">
    <property type="term" value="F:serine-type endopeptidase activity"/>
    <property type="evidence" value="ECO:0007669"/>
    <property type="project" value="InterPro"/>
</dbReference>
<dbReference type="PROSITE" id="PS50240">
    <property type="entry name" value="TRYPSIN_DOM"/>
    <property type="match status" value="1"/>
</dbReference>
<comment type="subcellular location">
    <subcellularLocation>
        <location evidence="1">Secreted</location>
    </subcellularLocation>
</comment>
<dbReference type="GO" id="GO:0006508">
    <property type="term" value="P:proteolysis"/>
    <property type="evidence" value="ECO:0007669"/>
    <property type="project" value="UniProtKB-KW"/>
</dbReference>
<dbReference type="InterPro" id="IPR001254">
    <property type="entry name" value="Trypsin_dom"/>
</dbReference>
<evidence type="ECO:0000313" key="9">
    <source>
        <dbReference type="Proteomes" id="UP000299102"/>
    </source>
</evidence>
<dbReference type="Pfam" id="PF00089">
    <property type="entry name" value="Trypsin"/>
    <property type="match status" value="2"/>
</dbReference>
<evidence type="ECO:0000313" key="8">
    <source>
        <dbReference type="EMBL" id="GBP89657.1"/>
    </source>
</evidence>
<organism evidence="8 9">
    <name type="scientific">Eumeta variegata</name>
    <name type="common">Bagworm moth</name>
    <name type="synonym">Eumeta japonica</name>
    <dbReference type="NCBI Taxonomy" id="151549"/>
    <lineage>
        <taxon>Eukaryota</taxon>
        <taxon>Metazoa</taxon>
        <taxon>Ecdysozoa</taxon>
        <taxon>Arthropoda</taxon>
        <taxon>Hexapoda</taxon>
        <taxon>Insecta</taxon>
        <taxon>Pterygota</taxon>
        <taxon>Neoptera</taxon>
        <taxon>Endopterygota</taxon>
        <taxon>Lepidoptera</taxon>
        <taxon>Glossata</taxon>
        <taxon>Ditrysia</taxon>
        <taxon>Tineoidea</taxon>
        <taxon>Psychidae</taxon>
        <taxon>Oiketicinae</taxon>
        <taxon>Eumeta</taxon>
    </lineage>
</organism>
<protein>
    <submittedName>
        <fullName evidence="8">Serine protease snake</fullName>
    </submittedName>
</protein>
<dbReference type="STRING" id="151549.A0A4C1ZSM1"/>
<dbReference type="InterPro" id="IPR009003">
    <property type="entry name" value="Peptidase_S1_PA"/>
</dbReference>
<evidence type="ECO:0000256" key="5">
    <source>
        <dbReference type="ARBA" id="ARBA00023180"/>
    </source>
</evidence>
<keyword evidence="9" id="KW-1185">Reference proteome</keyword>
<keyword evidence="5" id="KW-0325">Glycoprotein</keyword>
<dbReference type="InterPro" id="IPR001314">
    <property type="entry name" value="Peptidase_S1A"/>
</dbReference>
<evidence type="ECO:0000256" key="1">
    <source>
        <dbReference type="ARBA" id="ARBA00004613"/>
    </source>
</evidence>
<evidence type="ECO:0000256" key="3">
    <source>
        <dbReference type="ARBA" id="ARBA00022729"/>
    </source>
</evidence>
<dbReference type="InterPro" id="IPR043504">
    <property type="entry name" value="Peptidase_S1_PA_chymotrypsin"/>
</dbReference>
<evidence type="ECO:0000256" key="2">
    <source>
        <dbReference type="ARBA" id="ARBA00022525"/>
    </source>
</evidence>
<dbReference type="Gene3D" id="2.40.10.10">
    <property type="entry name" value="Trypsin-like serine proteases"/>
    <property type="match status" value="2"/>
</dbReference>
<gene>
    <name evidence="8" type="primary">snk</name>
    <name evidence="8" type="ORF">EVAR_66989_1</name>
</gene>
<dbReference type="SUPFAM" id="SSF50494">
    <property type="entry name" value="Trypsin-like serine proteases"/>
    <property type="match status" value="1"/>
</dbReference>
<dbReference type="OrthoDB" id="6339452at2759"/>
<keyword evidence="6" id="KW-0378">Hydrolase</keyword>
<comment type="caution">
    <text evidence="8">The sequence shown here is derived from an EMBL/GenBank/DDBJ whole genome shotgun (WGS) entry which is preliminary data.</text>
</comment>
<dbReference type="Proteomes" id="UP000299102">
    <property type="component" value="Unassembled WGS sequence"/>
</dbReference>
<dbReference type="InterPro" id="IPR033116">
    <property type="entry name" value="TRYPSIN_SER"/>
</dbReference>
<dbReference type="InterPro" id="IPR018114">
    <property type="entry name" value="TRYPSIN_HIS"/>
</dbReference>
<dbReference type="GO" id="GO:0005576">
    <property type="term" value="C:extracellular region"/>
    <property type="evidence" value="ECO:0007669"/>
    <property type="project" value="UniProtKB-SubCell"/>
</dbReference>
<dbReference type="PRINTS" id="PR00722">
    <property type="entry name" value="CHYMOTRYPSIN"/>
</dbReference>
<keyword evidence="6" id="KW-0720">Serine protease</keyword>
<accession>A0A4C1ZSM1</accession>
<dbReference type="SMART" id="SM00020">
    <property type="entry name" value="Tryp_SPc"/>
    <property type="match status" value="1"/>
</dbReference>
<dbReference type="EMBL" id="BGZK01002017">
    <property type="protein sequence ID" value="GBP89657.1"/>
    <property type="molecule type" value="Genomic_DNA"/>
</dbReference>
<dbReference type="AlphaFoldDB" id="A0A4C1ZSM1"/>
<reference evidence="8 9" key="1">
    <citation type="journal article" date="2019" name="Commun. Biol.">
        <title>The bagworm genome reveals a unique fibroin gene that provides high tensile strength.</title>
        <authorList>
            <person name="Kono N."/>
            <person name="Nakamura H."/>
            <person name="Ohtoshi R."/>
            <person name="Tomita M."/>
            <person name="Numata K."/>
            <person name="Arakawa K."/>
        </authorList>
    </citation>
    <scope>NUCLEOTIDE SEQUENCE [LARGE SCALE GENOMIC DNA]</scope>
</reference>
<dbReference type="PANTHER" id="PTHR24258">
    <property type="entry name" value="SERINE PROTEASE-RELATED"/>
    <property type="match status" value="1"/>
</dbReference>
<evidence type="ECO:0000256" key="4">
    <source>
        <dbReference type="ARBA" id="ARBA00023157"/>
    </source>
</evidence>
<name>A0A4C1ZSM1_EUMVA</name>
<evidence type="ECO:0000259" key="7">
    <source>
        <dbReference type="PROSITE" id="PS50240"/>
    </source>
</evidence>
<dbReference type="PROSITE" id="PS00135">
    <property type="entry name" value="TRYPSIN_SER"/>
    <property type="match status" value="1"/>
</dbReference>
<feature type="domain" description="Peptidase S1" evidence="7">
    <location>
        <begin position="207"/>
        <end position="507"/>
    </location>
</feature>
<keyword evidence="2" id="KW-0964">Secreted</keyword>
<keyword evidence="3" id="KW-0732">Signal</keyword>
<sequence length="509" mass="56716">MLGDLIFFDVTPARLLNPAVYSLSSTVDSLQHFGFSRRHYREDSLCVKDDQQGVCRGITVCESAKRELAMKKQPQICFFKGLEPVVCCFDDAPSAATPNPPGATAATTEKDSGSYDYEYTNNNGPSDGCEPIPTRLTSEKTGSKAWDSKYRSLNYTVFMQLSNFKPGLALECIEYQDKYVYPCEKRLALSDGKVRMNYCGHEPDELHAGGKPKLGQFPHMVLLGYGNDTATATWLCGGTIISKKFVLTAAHCSRDRLNGEVKYIRTATVKRSDPLEPKRTFRIARILLHPKYRSPRKYNDIALLESHTEIVEAGYGRRKMEVGSMQRRCDRCVACVECLEKVDVETEVKYSMLINGQSILTLLCHRMLIDRFAMPACLPVGDTYNDSSAVAIGFGAAGFHEEASDSMQKVSLNKFSTEDCSKRYPPTRHTDKGFQESSQMCYGHKTKARDTCQGDSGGPLQIANEHVHCMYTIVGIISYGLPCGIVGVPGIYTRVANYVPWIETTVWPD</sequence>
<dbReference type="PROSITE" id="PS00134">
    <property type="entry name" value="TRYPSIN_HIS"/>
    <property type="match status" value="1"/>
</dbReference>